<evidence type="ECO:0000256" key="1">
    <source>
        <dbReference type="SAM" id="SignalP"/>
    </source>
</evidence>
<dbReference type="Proteomes" id="UP000373449">
    <property type="component" value="Unassembled WGS sequence"/>
</dbReference>
<proteinExistence type="predicted"/>
<keyword evidence="1" id="KW-0732">Signal</keyword>
<feature type="chain" id="PRO_5019853620" description="Lipoprotein" evidence="1">
    <location>
        <begin position="23"/>
        <end position="125"/>
    </location>
</feature>
<protein>
    <recommendedName>
        <fullName evidence="4">Lipoprotein</fullName>
    </recommendedName>
</protein>
<evidence type="ECO:0008006" key="4">
    <source>
        <dbReference type="Google" id="ProtNLM"/>
    </source>
</evidence>
<organism evidence="2 3">
    <name type="scientific">Budvicia aquatica</name>
    <dbReference type="NCBI Taxonomy" id="82979"/>
    <lineage>
        <taxon>Bacteria</taxon>
        <taxon>Pseudomonadati</taxon>
        <taxon>Pseudomonadota</taxon>
        <taxon>Gammaproteobacteria</taxon>
        <taxon>Enterobacterales</taxon>
        <taxon>Budviciaceae</taxon>
        <taxon>Budvicia</taxon>
    </lineage>
</organism>
<sequence>MRKNLVTLCFSILFLFGCGQNAETSPIKVELFETPNPYWSGSTISKVRVTAISETADVSINSVTVNKGNCVRPHNNPFVSKTLGYGQSMEGMYFANKKEGGIVRYSSLRWILAKGSGHLTFKILS</sequence>
<reference evidence="2 3" key="1">
    <citation type="submission" date="2019-03" db="EMBL/GenBank/DDBJ databases">
        <authorList>
            <consortium name="Pathogen Informatics"/>
        </authorList>
    </citation>
    <scope>NUCLEOTIDE SEQUENCE [LARGE SCALE GENOMIC DNA]</scope>
    <source>
        <strain evidence="2 3">NCTC12282</strain>
    </source>
</reference>
<accession>A0A484ZKQ6</accession>
<name>A0A484ZKQ6_9GAMM</name>
<evidence type="ECO:0000313" key="2">
    <source>
        <dbReference type="EMBL" id="VFS49177.1"/>
    </source>
</evidence>
<dbReference type="EMBL" id="CAADJA010000002">
    <property type="protein sequence ID" value="VFS49177.1"/>
    <property type="molecule type" value="Genomic_DNA"/>
</dbReference>
<dbReference type="AlphaFoldDB" id="A0A484ZKQ6"/>
<feature type="signal peptide" evidence="1">
    <location>
        <begin position="1"/>
        <end position="22"/>
    </location>
</feature>
<gene>
    <name evidence="2" type="ORF">NCTC12282_03638</name>
</gene>
<dbReference type="PROSITE" id="PS51257">
    <property type="entry name" value="PROKAR_LIPOPROTEIN"/>
    <property type="match status" value="1"/>
</dbReference>
<evidence type="ECO:0000313" key="3">
    <source>
        <dbReference type="Proteomes" id="UP000373449"/>
    </source>
</evidence>
<dbReference type="RefSeq" id="WP_134531254.1">
    <property type="nucleotide sequence ID" value="NZ_CAADJA010000002.1"/>
</dbReference>